<keyword evidence="1" id="KW-0479">Metal-binding</keyword>
<dbReference type="Proteomes" id="UP000694844">
    <property type="component" value="Chromosome 5"/>
</dbReference>
<dbReference type="SUPFAM" id="SSF63829">
    <property type="entry name" value="Calcium-dependent phosphotriesterase"/>
    <property type="match status" value="1"/>
</dbReference>
<sequence>MSEPSDEQAAMQHYLVCGTEDCQKNGQFYCNACHRPLCEQCRDEHQKSAKNKNHEIVLYRHRKHQLPVEKCQDHPTRNLDIFCRECKTPICSKCSTMKEHEGHKFDDLEDIYAEKYALWQGEFSKIQKHFLPTSQDLKTDIEEDVKQIKKIMESIRTSMKAESESLKNLVDEVTSENVQHTHTMENSLLKLLKSEETTYDDYMSYLWTMSDEFQEYLSITNQKLLFKSKTLKIQPIPETTKPVPPVFNAGQFNKNDIKKLLGKVNVPNTKPEKRKIQPMEAELTHLKSTEKKLEQSKEKSNAKQTLSLSSSVTKVREFSVPGVDNAYHVSIDKSGRFWVSDRSGNLVQTDLQGKQLQKIQISGGRSCHTATQDGDLIYTDRDKKVIYRITPDKTITEFIKTGDWKPLSVHSSHINGDILVGMFKGTEDKVTRYTMAGKEIQNIQRDNQGQRLYSCTIYITENINGDICTSDYEKKAVVVVNKSGQHRFSYNCQGSWFHPYGICTDVLGHILVCDKISKSVHLLDQDGGFLSVILSPKQGIKDPRCVCVDDENNLYVGQDGTKIVTVYKYLQ</sequence>
<keyword evidence="1" id="KW-0863">Zinc-finger</keyword>
<feature type="domain" description="B box-type" evidence="2">
    <location>
        <begin position="66"/>
        <end position="108"/>
    </location>
</feature>
<dbReference type="SUPFAM" id="SSF57845">
    <property type="entry name" value="B-box zinc-binding domain"/>
    <property type="match status" value="1"/>
</dbReference>
<proteinExistence type="predicted"/>
<evidence type="ECO:0000313" key="3">
    <source>
        <dbReference type="Proteomes" id="UP000694844"/>
    </source>
</evidence>
<organism evidence="3 4">
    <name type="scientific">Crassostrea virginica</name>
    <name type="common">Eastern oyster</name>
    <dbReference type="NCBI Taxonomy" id="6565"/>
    <lineage>
        <taxon>Eukaryota</taxon>
        <taxon>Metazoa</taxon>
        <taxon>Spiralia</taxon>
        <taxon>Lophotrochozoa</taxon>
        <taxon>Mollusca</taxon>
        <taxon>Bivalvia</taxon>
        <taxon>Autobranchia</taxon>
        <taxon>Pteriomorphia</taxon>
        <taxon>Ostreida</taxon>
        <taxon>Ostreoidea</taxon>
        <taxon>Ostreidae</taxon>
        <taxon>Crassostrea</taxon>
    </lineage>
</organism>
<dbReference type="Gene3D" id="3.30.160.60">
    <property type="entry name" value="Classic Zinc Finger"/>
    <property type="match status" value="1"/>
</dbReference>
<keyword evidence="1" id="KW-0862">Zinc</keyword>
<dbReference type="GeneID" id="111138260"/>
<dbReference type="KEGG" id="cvn:111138260"/>
<dbReference type="PANTHER" id="PTHR25462:SF296">
    <property type="entry name" value="MEIOTIC P26, ISOFORM F"/>
    <property type="match status" value="1"/>
</dbReference>
<dbReference type="InterPro" id="IPR047153">
    <property type="entry name" value="TRIM45/56/19-like"/>
</dbReference>
<dbReference type="InterPro" id="IPR011042">
    <property type="entry name" value="6-blade_b-propeller_TolB-like"/>
</dbReference>
<accession>A0A8B8F0T1</accession>
<evidence type="ECO:0000259" key="2">
    <source>
        <dbReference type="PROSITE" id="PS50119"/>
    </source>
</evidence>
<name>A0A8B8F0T1_CRAVI</name>
<dbReference type="OrthoDB" id="10039644at2759"/>
<dbReference type="CDD" id="cd19756">
    <property type="entry name" value="Bbox2"/>
    <property type="match status" value="1"/>
</dbReference>
<protein>
    <submittedName>
        <fullName evidence="4">Tripartite motif-containing protein 55-like</fullName>
    </submittedName>
</protein>
<dbReference type="Gene3D" id="2.120.10.30">
    <property type="entry name" value="TolB, C-terminal domain"/>
    <property type="match status" value="2"/>
</dbReference>
<dbReference type="RefSeq" id="XP_022345841.1">
    <property type="nucleotide sequence ID" value="XM_022490133.1"/>
</dbReference>
<dbReference type="PANTHER" id="PTHR25462">
    <property type="entry name" value="BONUS, ISOFORM C-RELATED"/>
    <property type="match status" value="1"/>
</dbReference>
<dbReference type="AlphaFoldDB" id="A0A8B8F0T1"/>
<gene>
    <name evidence="4" type="primary">LOC111138260</name>
</gene>
<evidence type="ECO:0000313" key="4">
    <source>
        <dbReference type="RefSeq" id="XP_022345841.1"/>
    </source>
</evidence>
<feature type="domain" description="B box-type" evidence="2">
    <location>
        <begin position="12"/>
        <end position="59"/>
    </location>
</feature>
<dbReference type="InterPro" id="IPR000315">
    <property type="entry name" value="Znf_B-box"/>
</dbReference>
<dbReference type="PROSITE" id="PS50119">
    <property type="entry name" value="ZF_BBOX"/>
    <property type="match status" value="2"/>
</dbReference>
<dbReference type="SMART" id="SM00336">
    <property type="entry name" value="BBOX"/>
    <property type="match status" value="2"/>
</dbReference>
<dbReference type="GO" id="GO:0008270">
    <property type="term" value="F:zinc ion binding"/>
    <property type="evidence" value="ECO:0007669"/>
    <property type="project" value="UniProtKB-KW"/>
</dbReference>
<dbReference type="Pfam" id="PF00643">
    <property type="entry name" value="zf-B_box"/>
    <property type="match status" value="1"/>
</dbReference>
<evidence type="ECO:0000256" key="1">
    <source>
        <dbReference type="PROSITE-ProRule" id="PRU00024"/>
    </source>
</evidence>
<keyword evidence="3" id="KW-1185">Reference proteome</keyword>
<reference evidence="4" key="1">
    <citation type="submission" date="2025-08" db="UniProtKB">
        <authorList>
            <consortium name="RefSeq"/>
        </authorList>
    </citation>
    <scope>IDENTIFICATION</scope>
    <source>
        <tissue evidence="4">Whole sample</tissue>
    </source>
</reference>